<protein>
    <submittedName>
        <fullName evidence="2">Uncharacterized protein</fullName>
    </submittedName>
</protein>
<evidence type="ECO:0000256" key="1">
    <source>
        <dbReference type="SAM" id="MobiDB-lite"/>
    </source>
</evidence>
<evidence type="ECO:0000313" key="3">
    <source>
        <dbReference type="Proteomes" id="UP000007303"/>
    </source>
</evidence>
<organism evidence="2 3">
    <name type="scientific">Tetraodon nigroviridis</name>
    <name type="common">Spotted green pufferfish</name>
    <name type="synonym">Chelonodon nigroviridis</name>
    <dbReference type="NCBI Taxonomy" id="99883"/>
    <lineage>
        <taxon>Eukaryota</taxon>
        <taxon>Metazoa</taxon>
        <taxon>Chordata</taxon>
        <taxon>Craniata</taxon>
        <taxon>Vertebrata</taxon>
        <taxon>Euteleostomi</taxon>
        <taxon>Actinopterygii</taxon>
        <taxon>Neopterygii</taxon>
        <taxon>Teleostei</taxon>
        <taxon>Neoteleostei</taxon>
        <taxon>Acanthomorphata</taxon>
        <taxon>Eupercaria</taxon>
        <taxon>Tetraodontiformes</taxon>
        <taxon>Tetradontoidea</taxon>
        <taxon>Tetraodontidae</taxon>
        <taxon>Tetraodon</taxon>
    </lineage>
</organism>
<dbReference type="GeneTree" id="ENSGT00500000045836"/>
<reference evidence="3" key="1">
    <citation type="journal article" date="2004" name="Nature">
        <title>Genome duplication in the teleost fish Tetraodon nigroviridis reveals the early vertebrate proto-karyotype.</title>
        <authorList>
            <person name="Jaillon O."/>
            <person name="Aury J.-M."/>
            <person name="Brunet F."/>
            <person name="Petit J.-L."/>
            <person name="Stange-Thomann N."/>
            <person name="Mauceli E."/>
            <person name="Bouneau L."/>
            <person name="Fischer C."/>
            <person name="Ozouf-Costaz C."/>
            <person name="Bernot A."/>
            <person name="Nicaud S."/>
            <person name="Jaffe D."/>
            <person name="Fisher S."/>
            <person name="Lutfalla G."/>
            <person name="Dossat C."/>
            <person name="Segurens B."/>
            <person name="Dasilva C."/>
            <person name="Salanoubat M."/>
            <person name="Levy M."/>
            <person name="Boudet N."/>
            <person name="Castellano S."/>
            <person name="Anthouard V."/>
            <person name="Jubin C."/>
            <person name="Castelli V."/>
            <person name="Katinka M."/>
            <person name="Vacherie B."/>
            <person name="Biemont C."/>
            <person name="Skalli Z."/>
            <person name="Cattolico L."/>
            <person name="Poulain J."/>
            <person name="De Berardinis V."/>
            <person name="Cruaud C."/>
            <person name="Duprat S."/>
            <person name="Brottier P."/>
            <person name="Coutanceau J.-P."/>
            <person name="Gouzy J."/>
            <person name="Parra G."/>
            <person name="Lardier G."/>
            <person name="Chapple C."/>
            <person name="McKernan K.J."/>
            <person name="McEwan P."/>
            <person name="Bosak S."/>
            <person name="Kellis M."/>
            <person name="Volff J.-N."/>
            <person name="Guigo R."/>
            <person name="Zody M.C."/>
            <person name="Mesirov J."/>
            <person name="Lindblad-Toh K."/>
            <person name="Birren B."/>
            <person name="Nusbaum C."/>
            <person name="Kahn D."/>
            <person name="Robinson-Rechavi M."/>
            <person name="Laudet V."/>
            <person name="Schachter V."/>
            <person name="Quetier F."/>
            <person name="Saurin W."/>
            <person name="Scarpelli C."/>
            <person name="Wincker P."/>
            <person name="Lander E.S."/>
            <person name="Weissenbach J."/>
            <person name="Roest Crollius H."/>
        </authorList>
    </citation>
    <scope>NUCLEOTIDE SEQUENCE [LARGE SCALE GENOMIC DNA]</scope>
</reference>
<evidence type="ECO:0000313" key="2">
    <source>
        <dbReference type="Ensembl" id="ENSTNIP00000003219.1"/>
    </source>
</evidence>
<feature type="region of interest" description="Disordered" evidence="1">
    <location>
        <begin position="90"/>
        <end position="111"/>
    </location>
</feature>
<accession>H3C4Q0</accession>
<feature type="region of interest" description="Disordered" evidence="1">
    <location>
        <begin position="1"/>
        <end position="24"/>
    </location>
</feature>
<sequence>MGNTGKKMVREEPFNEQQSIKREMKRIQEEHKELLRSKTELQHQVSQLKEQLAEKEEQMSRIIQKRRRTTVAHVEAMNLLTSTQAELKESKQRCAAEENLRKQQEERSKQEIDQLREELQQLQVSKAKNRERRRGFWKRVQRLWKN</sequence>
<reference evidence="2" key="3">
    <citation type="submission" date="2025-09" db="UniProtKB">
        <authorList>
            <consortium name="Ensembl"/>
        </authorList>
    </citation>
    <scope>IDENTIFICATION</scope>
</reference>
<dbReference type="Ensembl" id="ENSTNIT00000003791.1">
    <property type="protein sequence ID" value="ENSTNIP00000003219.1"/>
    <property type="gene ID" value="ENSTNIG00000001371.1"/>
</dbReference>
<keyword evidence="3" id="KW-1185">Reference proteome</keyword>
<proteinExistence type="predicted"/>
<reference evidence="2" key="2">
    <citation type="submission" date="2025-08" db="UniProtKB">
        <authorList>
            <consortium name="Ensembl"/>
        </authorList>
    </citation>
    <scope>IDENTIFICATION</scope>
</reference>
<name>H3C4Q0_TETNG</name>
<dbReference type="AlphaFoldDB" id="H3C4Q0"/>
<feature type="compositionally biased region" description="Basic and acidic residues" evidence="1">
    <location>
        <begin position="8"/>
        <end position="24"/>
    </location>
</feature>
<dbReference type="Proteomes" id="UP000007303">
    <property type="component" value="Unassembled WGS sequence"/>
</dbReference>